<feature type="compositionally biased region" description="Basic and acidic residues" evidence="1">
    <location>
        <begin position="155"/>
        <end position="182"/>
    </location>
</feature>
<feature type="transmembrane region" description="Helical" evidence="2">
    <location>
        <begin position="17"/>
        <end position="35"/>
    </location>
</feature>
<evidence type="ECO:0000313" key="4">
    <source>
        <dbReference type="Proteomes" id="UP000789342"/>
    </source>
</evidence>
<dbReference type="AlphaFoldDB" id="A0A9N9HEX6"/>
<protein>
    <submittedName>
        <fullName evidence="3">8967_t:CDS:1</fullName>
    </submittedName>
</protein>
<organism evidence="3 4">
    <name type="scientific">Acaulospora morrowiae</name>
    <dbReference type="NCBI Taxonomy" id="94023"/>
    <lineage>
        <taxon>Eukaryota</taxon>
        <taxon>Fungi</taxon>
        <taxon>Fungi incertae sedis</taxon>
        <taxon>Mucoromycota</taxon>
        <taxon>Glomeromycotina</taxon>
        <taxon>Glomeromycetes</taxon>
        <taxon>Diversisporales</taxon>
        <taxon>Acaulosporaceae</taxon>
        <taxon>Acaulospora</taxon>
    </lineage>
</organism>
<dbReference type="EMBL" id="CAJVPV010014263">
    <property type="protein sequence ID" value="CAG8683613.1"/>
    <property type="molecule type" value="Genomic_DNA"/>
</dbReference>
<evidence type="ECO:0000313" key="3">
    <source>
        <dbReference type="EMBL" id="CAG8683613.1"/>
    </source>
</evidence>
<proteinExistence type="predicted"/>
<gene>
    <name evidence="3" type="ORF">AMORRO_LOCUS11364</name>
</gene>
<feature type="non-terminal residue" evidence="3">
    <location>
        <position position="196"/>
    </location>
</feature>
<comment type="caution">
    <text evidence="3">The sequence shown here is derived from an EMBL/GenBank/DDBJ whole genome shotgun (WGS) entry which is preliminary data.</text>
</comment>
<feature type="region of interest" description="Disordered" evidence="1">
    <location>
        <begin position="153"/>
        <end position="196"/>
    </location>
</feature>
<name>A0A9N9HEX6_9GLOM</name>
<sequence>CSESRIKLPPDQLYNHHLIPITVPFHILLFGVLNVKKENHRVIGIVEFSKGIKSPDTKDVDDKVKLGRNAMRILNKLLDTVPSEKARVYTVHCANGEIRIRFMVRPLPSIYLYDEFACIKLPNSFDDMEQFATDMAILMNFQKDVLKTVKSVKKSTGDKGVYKSEIKPTPERAKKNNSKKNENSASQQQDTPTLEK</sequence>
<evidence type="ECO:0000256" key="1">
    <source>
        <dbReference type="SAM" id="MobiDB-lite"/>
    </source>
</evidence>
<keyword evidence="4" id="KW-1185">Reference proteome</keyword>
<keyword evidence="2" id="KW-0472">Membrane</keyword>
<evidence type="ECO:0000256" key="2">
    <source>
        <dbReference type="SAM" id="Phobius"/>
    </source>
</evidence>
<dbReference type="OrthoDB" id="2397787at2759"/>
<dbReference type="Proteomes" id="UP000789342">
    <property type="component" value="Unassembled WGS sequence"/>
</dbReference>
<keyword evidence="2" id="KW-1133">Transmembrane helix</keyword>
<keyword evidence="2" id="KW-0812">Transmembrane</keyword>
<accession>A0A9N9HEX6</accession>
<reference evidence="3" key="1">
    <citation type="submission" date="2021-06" db="EMBL/GenBank/DDBJ databases">
        <authorList>
            <person name="Kallberg Y."/>
            <person name="Tangrot J."/>
            <person name="Rosling A."/>
        </authorList>
    </citation>
    <scope>NUCLEOTIDE SEQUENCE</scope>
    <source>
        <strain evidence="3">CL551</strain>
    </source>
</reference>